<feature type="transmembrane region" description="Helical" evidence="1">
    <location>
        <begin position="316"/>
        <end position="338"/>
    </location>
</feature>
<keyword evidence="1" id="KW-0812">Transmembrane</keyword>
<feature type="transmembrane region" description="Helical" evidence="1">
    <location>
        <begin position="109"/>
        <end position="130"/>
    </location>
</feature>
<gene>
    <name evidence="2" type="primary">RvY_00271</name>
    <name evidence="2" type="synonym">RvY_00271.1</name>
    <name evidence="2" type="ORF">RvY_00271-1</name>
</gene>
<feature type="transmembrane region" description="Helical" evidence="1">
    <location>
        <begin position="174"/>
        <end position="197"/>
    </location>
</feature>
<evidence type="ECO:0000313" key="2">
    <source>
        <dbReference type="EMBL" id="GAU87430.1"/>
    </source>
</evidence>
<comment type="caution">
    <text evidence="2">The sequence shown here is derived from an EMBL/GenBank/DDBJ whole genome shotgun (WGS) entry which is preliminary data.</text>
</comment>
<dbReference type="EMBL" id="BDGG01000001">
    <property type="protein sequence ID" value="GAU87430.1"/>
    <property type="molecule type" value="Genomic_DNA"/>
</dbReference>
<evidence type="ECO:0000256" key="1">
    <source>
        <dbReference type="SAM" id="Phobius"/>
    </source>
</evidence>
<protein>
    <submittedName>
        <fullName evidence="2">Uncharacterized protein</fullName>
    </submittedName>
</protein>
<evidence type="ECO:0000313" key="3">
    <source>
        <dbReference type="Proteomes" id="UP000186922"/>
    </source>
</evidence>
<feature type="transmembrane region" description="Helical" evidence="1">
    <location>
        <begin position="358"/>
        <end position="375"/>
    </location>
</feature>
<reference evidence="2 3" key="1">
    <citation type="journal article" date="2016" name="Nat. Commun.">
        <title>Extremotolerant tardigrade genome and improved radiotolerance of human cultured cells by tardigrade-unique protein.</title>
        <authorList>
            <person name="Hashimoto T."/>
            <person name="Horikawa D.D."/>
            <person name="Saito Y."/>
            <person name="Kuwahara H."/>
            <person name="Kozuka-Hata H."/>
            <person name="Shin-I T."/>
            <person name="Minakuchi Y."/>
            <person name="Ohishi K."/>
            <person name="Motoyama A."/>
            <person name="Aizu T."/>
            <person name="Enomoto A."/>
            <person name="Kondo K."/>
            <person name="Tanaka S."/>
            <person name="Hara Y."/>
            <person name="Koshikawa S."/>
            <person name="Sagara H."/>
            <person name="Miura T."/>
            <person name="Yokobori S."/>
            <person name="Miyagawa K."/>
            <person name="Suzuki Y."/>
            <person name="Kubo T."/>
            <person name="Oyama M."/>
            <person name="Kohara Y."/>
            <person name="Fujiyama A."/>
            <person name="Arakawa K."/>
            <person name="Katayama T."/>
            <person name="Toyoda A."/>
            <person name="Kunieda T."/>
        </authorList>
    </citation>
    <scope>NUCLEOTIDE SEQUENCE [LARGE SCALE GENOMIC DNA]</scope>
    <source>
        <strain evidence="2 3">YOKOZUNA-1</strain>
    </source>
</reference>
<name>A0A1D1UFW3_RAMVA</name>
<keyword evidence="1" id="KW-0472">Membrane</keyword>
<dbReference type="AlphaFoldDB" id="A0A1D1UFW3"/>
<feature type="transmembrane region" description="Helical" evidence="1">
    <location>
        <begin position="280"/>
        <end position="304"/>
    </location>
</feature>
<feature type="transmembrane region" description="Helical" evidence="1">
    <location>
        <begin position="240"/>
        <end position="260"/>
    </location>
</feature>
<feature type="transmembrane region" description="Helical" evidence="1">
    <location>
        <begin position="73"/>
        <end position="89"/>
    </location>
</feature>
<feature type="transmembrane region" description="Helical" evidence="1">
    <location>
        <begin position="31"/>
        <end position="53"/>
    </location>
</feature>
<accession>A0A1D1UFW3</accession>
<keyword evidence="1" id="KW-1133">Transmembrane helix</keyword>
<organism evidence="2 3">
    <name type="scientific">Ramazzottius varieornatus</name>
    <name type="common">Water bear</name>
    <name type="synonym">Tardigrade</name>
    <dbReference type="NCBI Taxonomy" id="947166"/>
    <lineage>
        <taxon>Eukaryota</taxon>
        <taxon>Metazoa</taxon>
        <taxon>Ecdysozoa</taxon>
        <taxon>Tardigrada</taxon>
        <taxon>Eutardigrada</taxon>
        <taxon>Parachela</taxon>
        <taxon>Hypsibioidea</taxon>
        <taxon>Ramazzottiidae</taxon>
        <taxon>Ramazzottius</taxon>
    </lineage>
</organism>
<sequence length="429" mass="48450">MDNPPEKSNWKSWIRPSVALKFLQFVVRMEAWTSSPFLLTVLAIFNIILGVVNGLQSLRFPGLPAETHYRNKFFFHLIFGSAFILYETLRRIYTKPETQRIDCKAATKFEWDITGIPLLSIILLLIIRFYPNELLCVPPACPNSNDNAVWIQSRTWPLSAPEIDLPAILYRVRISVLTFGTTWLAGCGQILSLLVWCSGRDLSVRKMLQSASYGRVDLTMWRELDFKHSAPKKYPNKADIALLCTSLGTASIAMLNVFVLRQTDQPCHRSADAHPLMNGIYISLILSTGILGVTGASWICGYIASRLNTTVDALGCVYLALYLTLMDTVRSKYAVFAYQKYGGNFARENSAGYNCLDYWMMLFIGTLAACFYKSIRRIFITLEDQRISDIGSIEKWLCCSQSRSLGFQSLMQYVYCSLTGSGSVKHDLP</sequence>
<dbReference type="Proteomes" id="UP000186922">
    <property type="component" value="Unassembled WGS sequence"/>
</dbReference>
<keyword evidence="3" id="KW-1185">Reference proteome</keyword>
<proteinExistence type="predicted"/>